<sequence length="586" mass="60674">MRKFLSVVVALVVLSVFCLPSISHNMSTVLAGSPSWVKIYGGAGGDEARSVVQLADGGMLVTGVTSSFGEGKGLLVVKLNAAGSVVWTKTFSDVVSYNTACAVETKSGEIAIAATSSSEDVLFIKLNSKGNVLIQKTYGGDGKDWPTQIIQTSDGGFVIAGNTTSFSEGQGQGLILKIDASGSIKWATALSEVDTDNAVSVCESGDKGIVVAASTTTIGAGDVDILVCKLTSSGGLGWTKTFGGSAEDVATSIASASGTDCVVAGYTSSLGAGNDDCLAMRINSSGGVVWSNTYGTGYNEEWYGMTKARDGGFVVTGVTLGFDAKNEDVFLAKLNAGGAVQWAETFKGDNEDHANAVTQTADSGFVAVGITKSFTSFDKENYDFLVIKTDSSGGISGSSKYHLFSADLQAATAKLTASTAGIKRSTVSVAAAKASSQDSIPKLLSATICGGSQTIVTLQINNPKMTVNGTEQAIDEQGTKPIIKNNRTLVPIRAIIESLGGTIAWDATAKKVTLALGSTTMQLWIGNSTAKVNGKDIPIDKDDAKVVPEIINSRTMIPLRFVAENLGCDVLWDAATKTVTIKYPKS</sequence>
<dbReference type="EMBL" id="QXIX01000055">
    <property type="protein sequence ID" value="RIE12327.1"/>
    <property type="molecule type" value="Genomic_DNA"/>
</dbReference>
<dbReference type="InterPro" id="IPR012854">
    <property type="entry name" value="Cu_amine_oxidase-like_N"/>
</dbReference>
<evidence type="ECO:0000259" key="1">
    <source>
        <dbReference type="Pfam" id="PF07833"/>
    </source>
</evidence>
<dbReference type="Proteomes" id="UP000266042">
    <property type="component" value="Unassembled WGS sequence"/>
</dbReference>
<keyword evidence="4" id="KW-1185">Reference proteome</keyword>
<evidence type="ECO:0000313" key="5">
    <source>
        <dbReference type="Proteomes" id="UP000266042"/>
    </source>
</evidence>
<dbReference type="RefSeq" id="WP_119087171.1">
    <property type="nucleotide sequence ID" value="NZ_QXIV01000020.1"/>
</dbReference>
<accession>A0A398DCG7</accession>
<proteinExistence type="predicted"/>
<dbReference type="Pfam" id="PF07833">
    <property type="entry name" value="Cu_amine_oxidN1"/>
    <property type="match status" value="1"/>
</dbReference>
<comment type="caution">
    <text evidence="2">The sequence shown here is derived from an EMBL/GenBank/DDBJ whole genome shotgun (WGS) entry which is preliminary data.</text>
</comment>
<dbReference type="PANTHER" id="PTHR42754:SF1">
    <property type="entry name" value="LIPOPROTEIN"/>
    <property type="match status" value="1"/>
</dbReference>
<reference evidence="4 5" key="1">
    <citation type="submission" date="2018-09" db="EMBL/GenBank/DDBJ databases">
        <title>Discovery and Ecogenomic Context for Candidatus Cryosericales, a Global Caldiserica Order Active in Thawing Permafrost.</title>
        <authorList>
            <person name="Martinez M.A."/>
            <person name="Woodcroft B.J."/>
            <person name="Ignacio Espinoza J.C."/>
            <person name="Zayed A."/>
            <person name="Singleton C.M."/>
            <person name="Boyd J."/>
            <person name="Li Y.-F."/>
            <person name="Purvine S."/>
            <person name="Maughan H."/>
            <person name="Hodgkins S.B."/>
            <person name="Anderson D."/>
            <person name="Sederholm M."/>
            <person name="Temperton B."/>
            <person name="Saleska S.R."/>
            <person name="Tyson G.W."/>
            <person name="Rich V.I."/>
        </authorList>
    </citation>
    <scope>NUCLEOTIDE SEQUENCE [LARGE SCALE GENOMIC DNA]</scope>
    <source>
        <strain evidence="3 4">SMC2</strain>
        <strain evidence="2 5">SMC3</strain>
    </source>
</reference>
<dbReference type="InterPro" id="IPR036582">
    <property type="entry name" value="Mao_N_sf"/>
</dbReference>
<dbReference type="AlphaFoldDB" id="A0A398DCG7"/>
<feature type="domain" description="Copper amine oxidase-like N-terminal" evidence="1">
    <location>
        <begin position="479"/>
        <end position="581"/>
    </location>
</feature>
<dbReference type="EMBL" id="QXIW01000031">
    <property type="protein sequence ID" value="RIE12193.1"/>
    <property type="molecule type" value="Genomic_DNA"/>
</dbReference>
<dbReference type="SUPFAM" id="SSF55383">
    <property type="entry name" value="Copper amine oxidase, domain N"/>
    <property type="match status" value="2"/>
</dbReference>
<dbReference type="SUPFAM" id="SSF63829">
    <property type="entry name" value="Calcium-dependent phosphotriesterase"/>
    <property type="match status" value="1"/>
</dbReference>
<dbReference type="Proteomes" id="UP000265724">
    <property type="component" value="Unassembled WGS sequence"/>
</dbReference>
<evidence type="ECO:0000313" key="4">
    <source>
        <dbReference type="Proteomes" id="UP000265724"/>
    </source>
</evidence>
<evidence type="ECO:0000313" key="2">
    <source>
        <dbReference type="EMBL" id="RIE12193.1"/>
    </source>
</evidence>
<organism evidence="2 5">
    <name type="scientific">Candidatus Cryosericum hinesii</name>
    <dbReference type="NCBI Taxonomy" id="2290915"/>
    <lineage>
        <taxon>Bacteria</taxon>
        <taxon>Pseudomonadati</taxon>
        <taxon>Caldisericota/Cryosericota group</taxon>
        <taxon>Candidatus Cryosericota</taxon>
        <taxon>Candidatus Cryosericia</taxon>
        <taxon>Candidatus Cryosericales</taxon>
        <taxon>Candidatus Cryosericaceae</taxon>
        <taxon>Candidatus Cryosericum</taxon>
    </lineage>
</organism>
<dbReference type="Gene3D" id="3.30.457.10">
    <property type="entry name" value="Copper amine oxidase-like, N-terminal domain"/>
    <property type="match status" value="1"/>
</dbReference>
<protein>
    <submittedName>
        <fullName evidence="2">Copper amine oxidase N-terminal domain-containing protein</fullName>
    </submittedName>
</protein>
<dbReference type="PANTHER" id="PTHR42754">
    <property type="entry name" value="ENDOGLUCANASE"/>
    <property type="match status" value="1"/>
</dbReference>
<name>A0A398DCG7_9BACT</name>
<evidence type="ECO:0000313" key="3">
    <source>
        <dbReference type="EMBL" id="RIE12327.1"/>
    </source>
</evidence>
<gene>
    <name evidence="3" type="ORF">SMC2_06920</name>
    <name evidence="2" type="ORF">SMC3_07310</name>
</gene>